<dbReference type="EMBL" id="VDEP01000007">
    <property type="protein sequence ID" value="KAA1137546.1"/>
    <property type="molecule type" value="Genomic_DNA"/>
</dbReference>
<dbReference type="AlphaFoldDB" id="A0A5B0SH83"/>
<accession>A0A5B0SH83</accession>
<reference evidence="1 2" key="1">
    <citation type="submission" date="2019-05" db="EMBL/GenBank/DDBJ databases">
        <title>Emergence of the Ug99 lineage of the wheat stem rust pathogen through somatic hybridization.</title>
        <authorList>
            <person name="Li F."/>
            <person name="Upadhyaya N.M."/>
            <person name="Sperschneider J."/>
            <person name="Matny O."/>
            <person name="Nguyen-Phuc H."/>
            <person name="Mago R."/>
            <person name="Raley C."/>
            <person name="Miller M.E."/>
            <person name="Silverstein K.A.T."/>
            <person name="Henningsen E."/>
            <person name="Hirsch C.D."/>
            <person name="Visser B."/>
            <person name="Pretorius Z.A."/>
            <person name="Steffenson B.J."/>
            <person name="Schwessinger B."/>
            <person name="Dodds P.N."/>
            <person name="Figueroa M."/>
        </authorList>
    </citation>
    <scope>NUCLEOTIDE SEQUENCE [LARGE SCALE GENOMIC DNA]</scope>
    <source>
        <strain evidence="1 2">Ug99</strain>
    </source>
</reference>
<proteinExistence type="predicted"/>
<name>A0A5B0SH83_PUCGR</name>
<comment type="caution">
    <text evidence="1">The sequence shown here is derived from an EMBL/GenBank/DDBJ whole genome shotgun (WGS) entry which is preliminary data.</text>
</comment>
<evidence type="ECO:0000313" key="1">
    <source>
        <dbReference type="EMBL" id="KAA1137546.1"/>
    </source>
</evidence>
<evidence type="ECO:0000313" key="2">
    <source>
        <dbReference type="Proteomes" id="UP000325313"/>
    </source>
</evidence>
<gene>
    <name evidence="1" type="ORF">PGTUg99_016190</name>
</gene>
<feature type="non-terminal residue" evidence="1">
    <location>
        <position position="212"/>
    </location>
</feature>
<sequence length="212" mass="22818">MVVGLWSSEDGDEGTTGLPGRCCFIGVAVEDPVGHKAHQPLYFVSGCPERWSGGVECERRPADSRSRWRDGAVSERISVSFGIARILAQLGHSRWATSSLPVVRNQAPVFVVGPSHQLSSESPFLLGHSGWANSGINHSFTAGFPMDDLRFSGAINDESSGDELDKALRSEGAEGSLSRDPKESVPLWEGALRAQGGTTVKFGRRDYKVSMS</sequence>
<dbReference type="Proteomes" id="UP000325313">
    <property type="component" value="Unassembled WGS sequence"/>
</dbReference>
<organism evidence="1 2">
    <name type="scientific">Puccinia graminis f. sp. tritici</name>
    <dbReference type="NCBI Taxonomy" id="56615"/>
    <lineage>
        <taxon>Eukaryota</taxon>
        <taxon>Fungi</taxon>
        <taxon>Dikarya</taxon>
        <taxon>Basidiomycota</taxon>
        <taxon>Pucciniomycotina</taxon>
        <taxon>Pucciniomycetes</taxon>
        <taxon>Pucciniales</taxon>
        <taxon>Pucciniaceae</taxon>
        <taxon>Puccinia</taxon>
    </lineage>
</organism>
<protein>
    <submittedName>
        <fullName evidence="1">Uncharacterized protein</fullName>
    </submittedName>
</protein>